<sequence>MRMLRWMCGVTQMDKVRNEYIRGSLKVAPLDEKLRSNRLSWYGHVMRRDEENVAKKVLGMRVEGYKRRGRPKKRWMDCVREDMASKGVNSEMTHDRVKWKNHTYCADPK</sequence>
<protein>
    <recommendedName>
        <fullName evidence="3">Reverse transcriptase</fullName>
    </recommendedName>
</protein>
<keyword evidence="2" id="KW-1185">Reference proteome</keyword>
<dbReference type="AlphaFoldDB" id="A0A8S0YVM2"/>
<dbReference type="OrthoDB" id="424543at2759"/>
<accession>A0A8S0YVM2</accession>
<proteinExistence type="predicted"/>
<dbReference type="Proteomes" id="UP000494106">
    <property type="component" value="Unassembled WGS sequence"/>
</dbReference>
<reference evidence="1 2" key="1">
    <citation type="submission" date="2020-04" db="EMBL/GenBank/DDBJ databases">
        <authorList>
            <person name="Wallbank WR R."/>
            <person name="Pardo Diaz C."/>
            <person name="Kozak K."/>
            <person name="Martin S."/>
            <person name="Jiggins C."/>
            <person name="Moest M."/>
            <person name="Warren A I."/>
            <person name="Byers J.R.P. K."/>
            <person name="Montejo-Kovacevich G."/>
            <person name="Yen C E."/>
        </authorList>
    </citation>
    <scope>NUCLEOTIDE SEQUENCE [LARGE SCALE GENOMIC DNA]</scope>
</reference>
<dbReference type="PANTHER" id="PTHR46238">
    <property type="entry name" value="REVERSE TRANSCRIPTASE DOMAIN-CONTAINING PROTEIN"/>
    <property type="match status" value="1"/>
</dbReference>
<evidence type="ECO:0000313" key="1">
    <source>
        <dbReference type="EMBL" id="CAB3222369.1"/>
    </source>
</evidence>
<evidence type="ECO:0008006" key="3">
    <source>
        <dbReference type="Google" id="ProtNLM"/>
    </source>
</evidence>
<gene>
    <name evidence="1" type="ORF">APLA_LOCUS996</name>
</gene>
<organism evidence="1 2">
    <name type="scientific">Arctia plantaginis</name>
    <name type="common">Wood tiger moth</name>
    <name type="synonym">Phalaena plantaginis</name>
    <dbReference type="NCBI Taxonomy" id="874455"/>
    <lineage>
        <taxon>Eukaryota</taxon>
        <taxon>Metazoa</taxon>
        <taxon>Ecdysozoa</taxon>
        <taxon>Arthropoda</taxon>
        <taxon>Hexapoda</taxon>
        <taxon>Insecta</taxon>
        <taxon>Pterygota</taxon>
        <taxon>Neoptera</taxon>
        <taxon>Endopterygota</taxon>
        <taxon>Lepidoptera</taxon>
        <taxon>Glossata</taxon>
        <taxon>Ditrysia</taxon>
        <taxon>Noctuoidea</taxon>
        <taxon>Erebidae</taxon>
        <taxon>Arctiinae</taxon>
        <taxon>Arctia</taxon>
    </lineage>
</organism>
<evidence type="ECO:0000313" key="2">
    <source>
        <dbReference type="Proteomes" id="UP000494106"/>
    </source>
</evidence>
<name>A0A8S0YVM2_ARCPL</name>
<comment type="caution">
    <text evidence="1">The sequence shown here is derived from an EMBL/GenBank/DDBJ whole genome shotgun (WGS) entry which is preliminary data.</text>
</comment>
<dbReference type="EMBL" id="CADEBC010000088">
    <property type="protein sequence ID" value="CAB3222369.1"/>
    <property type="molecule type" value="Genomic_DNA"/>
</dbReference>
<dbReference type="PANTHER" id="PTHR46238:SF8">
    <property type="entry name" value="ENDONUCLEASE_EXONUCLEASE_PHOSPHATASE DOMAIN-CONTAINING PROTEIN"/>
    <property type="match status" value="1"/>
</dbReference>